<dbReference type="OrthoDB" id="3641224at2759"/>
<protein>
    <submittedName>
        <fullName evidence="2">Uncharacterized protein</fullName>
    </submittedName>
</protein>
<evidence type="ECO:0000313" key="2">
    <source>
        <dbReference type="EMBL" id="PPJ53268.1"/>
    </source>
</evidence>
<dbReference type="Proteomes" id="UP000237631">
    <property type="component" value="Unassembled WGS sequence"/>
</dbReference>
<name>A0A2S6C0L1_9PEZI</name>
<dbReference type="STRING" id="357750.A0A2S6C0L1"/>
<sequence>MASSSNTQRPSMPMIDAMASVELDESLFASSDTLEDIESYSTLLAKCGELRLLPRAHGAALLNVTSDDEKLGFRDSFNANSNKINLCIRDHEIAASMMIGSFTPHSGTGQVVMLNHENVVFAINPPKDEHVDKTPQSEAGPLKIVVEARIPLQTGLAAGADPVEFLLRRYTEIQAASANQSKSKARKVDMPFAEHLGIILSLLRQCNDAKTADELKQRRDHLETYVMAVSCHKMTRRANLGKSKDTDGKRKYFDVMSMALHDIPTEELDDVSTIPDETVLNEVPNTSQLKQIRAFAKWAKLPELPRDVEKLPIYDRRGRRLVHNMLSKYLKAAVAAVEDLKRQMSKGKPGKLLKHLETVQSLVLDAKTNVKILNQFLQRFNTVLDYHLGWLERFKWKQSVKATGDEPGSEGHGMSEAKDLSDSEDEDLQAHGDVDLPTTSLTPEVVGDSTADDEEELESIEQGYLAPMNESSSNWAAGAMKYLKLICLHESSLISETDWKPEHGQSASRRLESRIMDEAKFALIDIQRAKFDEQRTKSINDCLNELVRDDKKLDKSKLQGILGQSRKDGKWVEDLSCLDAKWFSGSMHCEAILVALLMLGKTDGIEDKLTEEWLNRNGIFAAKSDVLRLFEKMAPFVGISKRNCPVCFAVCKAAASMNILQASHELIIPGHHTTYSAVALPPFIPREVAGTVLVNLKMAANDYLTRL</sequence>
<feature type="region of interest" description="Disordered" evidence="1">
    <location>
        <begin position="402"/>
        <end position="453"/>
    </location>
</feature>
<reference evidence="3" key="1">
    <citation type="journal article" date="2017" name="bioRxiv">
        <title>Conservation of a gene cluster reveals novel cercosporin biosynthetic mechanisms and extends production to the genus Colletotrichum.</title>
        <authorList>
            <person name="de Jonge R."/>
            <person name="Ebert M.K."/>
            <person name="Huitt-Roehl C.R."/>
            <person name="Pal P."/>
            <person name="Suttle J.C."/>
            <person name="Spanner R.E."/>
            <person name="Neubauer J.D."/>
            <person name="Jurick W.M.II."/>
            <person name="Stott K.A."/>
            <person name="Secor G.A."/>
            <person name="Thomma B.P.H.J."/>
            <person name="Van de Peer Y."/>
            <person name="Townsend C.A."/>
            <person name="Bolton M.D."/>
        </authorList>
    </citation>
    <scope>NUCLEOTIDE SEQUENCE [LARGE SCALE GENOMIC DNA]</scope>
    <source>
        <strain evidence="3">CBS538.71</strain>
    </source>
</reference>
<dbReference type="AlphaFoldDB" id="A0A2S6C0L1"/>
<keyword evidence="3" id="KW-1185">Reference proteome</keyword>
<dbReference type="EMBL" id="PNEN01001517">
    <property type="protein sequence ID" value="PPJ53268.1"/>
    <property type="molecule type" value="Genomic_DNA"/>
</dbReference>
<evidence type="ECO:0000256" key="1">
    <source>
        <dbReference type="SAM" id="MobiDB-lite"/>
    </source>
</evidence>
<comment type="caution">
    <text evidence="2">The sequence shown here is derived from an EMBL/GenBank/DDBJ whole genome shotgun (WGS) entry which is preliminary data.</text>
</comment>
<proteinExistence type="predicted"/>
<accession>A0A2S6C0L1</accession>
<evidence type="ECO:0000313" key="3">
    <source>
        <dbReference type="Proteomes" id="UP000237631"/>
    </source>
</evidence>
<organism evidence="2 3">
    <name type="scientific">Cercospora berteroae</name>
    <dbReference type="NCBI Taxonomy" id="357750"/>
    <lineage>
        <taxon>Eukaryota</taxon>
        <taxon>Fungi</taxon>
        <taxon>Dikarya</taxon>
        <taxon>Ascomycota</taxon>
        <taxon>Pezizomycotina</taxon>
        <taxon>Dothideomycetes</taxon>
        <taxon>Dothideomycetidae</taxon>
        <taxon>Mycosphaerellales</taxon>
        <taxon>Mycosphaerellaceae</taxon>
        <taxon>Cercospora</taxon>
    </lineage>
</organism>
<gene>
    <name evidence="2" type="ORF">CBER1_11957</name>
</gene>